<name>I7FY36_MYCS2</name>
<reference evidence="2 3" key="2">
    <citation type="journal article" date="2009" name="Genome Res.">
        <title>Ortho-proteogenomics: multiple proteomes investigation through orthology and a new MS-based protocol.</title>
        <authorList>
            <person name="Gallien S."/>
            <person name="Perrodou E."/>
            <person name="Carapito C."/>
            <person name="Deshayes C."/>
            <person name="Reyrat J.M."/>
            <person name="Van Dorsselaer A."/>
            <person name="Poch O."/>
            <person name="Schaeffer C."/>
            <person name="Lecompte O."/>
        </authorList>
    </citation>
    <scope>NUCLEOTIDE SEQUENCE [LARGE SCALE GENOMIC DNA]</scope>
    <source>
        <strain evidence="3">ATCC 700084 / mc(2)155</strain>
    </source>
</reference>
<protein>
    <submittedName>
        <fullName evidence="2">Uncharacterized protein</fullName>
    </submittedName>
</protein>
<feature type="compositionally biased region" description="Basic residues" evidence="1">
    <location>
        <begin position="116"/>
        <end position="126"/>
    </location>
</feature>
<sequence length="323" mass="33531">MRGRRCDRTDSVGGRFNPRARRADPQSTHSFAHPRRYLDDGRRGRGRSAGHRDHTAGGYRPARGHGCRVAVHTGPGRADDSGSRTTDRGPLAGARGAHAGVAVDGAHTGRGTSCRSQRRTGRHLHGARQIGRTGTPAGGSATGAGRVRSGVGDQSRLAGARPRTGQLAVAAGRRGRQRPARCQRGGRHRDGHDRVGRQRSDEHPGGTSRRVGEPERTDSRPEPRGASRGRARGVAAGADGCGRRGPAHGGLVYGSATGAVADRLDQDSAAPAAADRLDQDSAASDPAVPGPVRPASEHHPGHRAPVLTVARVTHGAAEATSLA</sequence>
<gene>
    <name evidence="2" type="ordered locus">MSMEI_1364</name>
</gene>
<feature type="compositionally biased region" description="Basic and acidic residues" evidence="1">
    <location>
        <begin position="1"/>
        <end position="10"/>
    </location>
</feature>
<feature type="compositionally biased region" description="Basic and acidic residues" evidence="1">
    <location>
        <begin position="188"/>
        <end position="225"/>
    </location>
</feature>
<feature type="region of interest" description="Disordered" evidence="1">
    <location>
        <begin position="265"/>
        <end position="304"/>
    </location>
</feature>
<reference evidence="2 3" key="1">
    <citation type="journal article" date="2007" name="Genome Biol.">
        <title>Interrupted coding sequences in Mycobacterium smegmatis: authentic mutations or sequencing errors?</title>
        <authorList>
            <person name="Deshayes C."/>
            <person name="Perrodou E."/>
            <person name="Gallien S."/>
            <person name="Euphrasie D."/>
            <person name="Schaeffer C."/>
            <person name="Van-Dorsselaer A."/>
            <person name="Poch O."/>
            <person name="Lecompte O."/>
            <person name="Reyrat J.M."/>
        </authorList>
    </citation>
    <scope>NUCLEOTIDE SEQUENCE [LARGE SCALE GENOMIC DNA]</scope>
    <source>
        <strain evidence="3">ATCC 700084 / mc(2)155</strain>
    </source>
</reference>
<feature type="compositionally biased region" description="Low complexity" evidence="1">
    <location>
        <begin position="226"/>
        <end position="238"/>
    </location>
</feature>
<feature type="region of interest" description="Disordered" evidence="1">
    <location>
        <begin position="1"/>
        <end position="253"/>
    </location>
</feature>
<dbReference type="AlphaFoldDB" id="I7FY36"/>
<evidence type="ECO:0000313" key="2">
    <source>
        <dbReference type="EMBL" id="AFP37837.1"/>
    </source>
</evidence>
<proteinExistence type="predicted"/>
<dbReference type="EMBL" id="CP001663">
    <property type="protein sequence ID" value="AFP37837.1"/>
    <property type="molecule type" value="Genomic_DNA"/>
</dbReference>
<organism evidence="2 3">
    <name type="scientific">Mycolicibacterium smegmatis (strain ATCC 700084 / mc(2)155)</name>
    <name type="common">Mycobacterium smegmatis</name>
    <dbReference type="NCBI Taxonomy" id="246196"/>
    <lineage>
        <taxon>Bacteria</taxon>
        <taxon>Bacillati</taxon>
        <taxon>Actinomycetota</taxon>
        <taxon>Actinomycetes</taxon>
        <taxon>Mycobacteriales</taxon>
        <taxon>Mycobacteriaceae</taxon>
        <taxon>Mycolicibacterium</taxon>
    </lineage>
</organism>
<evidence type="ECO:0000313" key="3">
    <source>
        <dbReference type="Proteomes" id="UP000006158"/>
    </source>
</evidence>
<accession>I7FY36</accession>
<feature type="compositionally biased region" description="Basic residues" evidence="1">
    <location>
        <begin position="173"/>
        <end position="187"/>
    </location>
</feature>
<feature type="compositionally biased region" description="Low complexity" evidence="1">
    <location>
        <begin position="92"/>
        <end position="106"/>
    </location>
</feature>
<evidence type="ECO:0000256" key="1">
    <source>
        <dbReference type="SAM" id="MobiDB-lite"/>
    </source>
</evidence>
<dbReference type="KEGG" id="msg:MSMEI_1364"/>
<dbReference type="Proteomes" id="UP000006158">
    <property type="component" value="Chromosome"/>
</dbReference>
<feature type="compositionally biased region" description="Basic and acidic residues" evidence="1">
    <location>
        <begin position="77"/>
        <end position="87"/>
    </location>
</feature>